<feature type="transmembrane region" description="Helical" evidence="1">
    <location>
        <begin position="128"/>
        <end position="149"/>
    </location>
</feature>
<dbReference type="Proteomes" id="UP000566819">
    <property type="component" value="Unassembled WGS sequence"/>
</dbReference>
<comment type="caution">
    <text evidence="2">The sequence shown here is derived from an EMBL/GenBank/DDBJ whole genome shotgun (WGS) entry which is preliminary data.</text>
</comment>
<gene>
    <name evidence="2" type="ORF">G7Y89_g9385</name>
</gene>
<evidence type="ECO:0000313" key="3">
    <source>
        <dbReference type="Proteomes" id="UP000566819"/>
    </source>
</evidence>
<keyword evidence="1" id="KW-1133">Transmembrane helix</keyword>
<keyword evidence="1" id="KW-0472">Membrane</keyword>
<keyword evidence="3" id="KW-1185">Reference proteome</keyword>
<dbReference type="OrthoDB" id="529273at2759"/>
<sequence length="252" mass="27082">MVPRRFTVNVNAKDGLIQVVPQNGTVNSTNLLVIVMEAFHTMASLSEVASTKFTPAIGNMLNSNINNVYLQQTGESNSTKTLRAIAETMQVITDDALIAYSRAQLILVKNTTQVPVYVVDAVTIGTAVYIYIVVGLNALVVLAVVLEAIRRKGWKGMPRFNYMSVKSTVVSSSMPGRAVGGMVEMLHGEKGSVWTGNAKDKLNGSIEVRLNRVNGLSLVIEGGSRGMSFEGASIISLQVWESGRESLGSGFI</sequence>
<dbReference type="EMBL" id="JAAMPI010000764">
    <property type="protein sequence ID" value="KAF4628771.1"/>
    <property type="molecule type" value="Genomic_DNA"/>
</dbReference>
<keyword evidence="1" id="KW-0812">Transmembrane</keyword>
<accession>A0A8H4RGB0</accession>
<organism evidence="2 3">
    <name type="scientific">Cudoniella acicularis</name>
    <dbReference type="NCBI Taxonomy" id="354080"/>
    <lineage>
        <taxon>Eukaryota</taxon>
        <taxon>Fungi</taxon>
        <taxon>Dikarya</taxon>
        <taxon>Ascomycota</taxon>
        <taxon>Pezizomycotina</taxon>
        <taxon>Leotiomycetes</taxon>
        <taxon>Helotiales</taxon>
        <taxon>Tricladiaceae</taxon>
        <taxon>Cudoniella</taxon>
    </lineage>
</organism>
<protein>
    <submittedName>
        <fullName evidence="2">Uncharacterized protein</fullName>
    </submittedName>
</protein>
<dbReference type="AlphaFoldDB" id="A0A8H4RGB0"/>
<reference evidence="2 3" key="1">
    <citation type="submission" date="2020-03" db="EMBL/GenBank/DDBJ databases">
        <title>Draft Genome Sequence of Cudoniella acicularis.</title>
        <authorList>
            <person name="Buettner E."/>
            <person name="Kellner H."/>
        </authorList>
    </citation>
    <scope>NUCLEOTIDE SEQUENCE [LARGE SCALE GENOMIC DNA]</scope>
    <source>
        <strain evidence="2 3">DSM 108380</strain>
    </source>
</reference>
<name>A0A8H4RGB0_9HELO</name>
<evidence type="ECO:0000256" key="1">
    <source>
        <dbReference type="SAM" id="Phobius"/>
    </source>
</evidence>
<evidence type="ECO:0000313" key="2">
    <source>
        <dbReference type="EMBL" id="KAF4628771.1"/>
    </source>
</evidence>
<proteinExistence type="predicted"/>